<gene>
    <name evidence="7" type="ORF">BOV88_08090</name>
    <name evidence="6" type="ORF">JV46_05550</name>
</gene>
<dbReference type="Gene3D" id="1.10.10.10">
    <property type="entry name" value="Winged helix-like DNA-binding domain superfamily/Winged helix DNA-binding domain"/>
    <property type="match status" value="1"/>
</dbReference>
<dbReference type="Proteomes" id="UP000030856">
    <property type="component" value="Unassembled WGS sequence"/>
</dbReference>
<dbReference type="PANTHER" id="PTHR24567">
    <property type="entry name" value="CRP FAMILY TRANSCRIPTIONAL REGULATORY PROTEIN"/>
    <property type="match status" value="1"/>
</dbReference>
<dbReference type="InterPro" id="IPR036390">
    <property type="entry name" value="WH_DNA-bd_sf"/>
</dbReference>
<reference evidence="6 8" key="1">
    <citation type="journal article" date="2014" name="BMC Genomics">
        <title>The genome of the intracellular bacterium of the coastal bivalve, Solemya velum: a blueprint for thriving in and out of symbiosis.</title>
        <authorList>
            <person name="Dmytrenko O."/>
            <person name="Russell S.L."/>
            <person name="Loo W.T."/>
            <person name="Fontanez K.M."/>
            <person name="Liao L."/>
            <person name="Roeselers G."/>
            <person name="Sharma R."/>
            <person name="Stewart F.J."/>
            <person name="Newton I.L."/>
            <person name="Woyke T."/>
            <person name="Wu D."/>
            <person name="Lang J.M."/>
            <person name="Eisen J.A."/>
            <person name="Cavanaugh C.M."/>
        </authorList>
    </citation>
    <scope>NUCLEOTIDE SEQUENCE [LARGE SCALE GENOMIC DNA]</scope>
    <source>
        <strain evidence="6 8">WH</strain>
    </source>
</reference>
<protein>
    <submittedName>
        <fullName evidence="6">cAMP-binding protein</fullName>
    </submittedName>
</protein>
<dbReference type="GO" id="GO:0005829">
    <property type="term" value="C:cytosol"/>
    <property type="evidence" value="ECO:0007669"/>
    <property type="project" value="TreeGrafter"/>
</dbReference>
<dbReference type="SUPFAM" id="SSF46785">
    <property type="entry name" value="Winged helix' DNA-binding domain"/>
    <property type="match status" value="1"/>
</dbReference>
<organism evidence="6 8">
    <name type="scientific">Solemya velum gill symbiont</name>
    <dbReference type="NCBI Taxonomy" id="2340"/>
    <lineage>
        <taxon>Bacteria</taxon>
        <taxon>Pseudomonadati</taxon>
        <taxon>Pseudomonadota</taxon>
        <taxon>Gammaproteobacteria</taxon>
        <taxon>sulfur-oxidizing symbionts</taxon>
    </lineage>
</organism>
<dbReference type="Proteomes" id="UP000190962">
    <property type="component" value="Unassembled WGS sequence"/>
</dbReference>
<comment type="caution">
    <text evidence="6">The sequence shown here is derived from an EMBL/GenBank/DDBJ whole genome shotgun (WGS) entry which is preliminary data.</text>
</comment>
<feature type="domain" description="Cyclic nucleotide-binding" evidence="4">
    <location>
        <begin position="12"/>
        <end position="133"/>
    </location>
</feature>
<evidence type="ECO:0000313" key="8">
    <source>
        <dbReference type="Proteomes" id="UP000030856"/>
    </source>
</evidence>
<dbReference type="PROSITE" id="PS50042">
    <property type="entry name" value="CNMP_BINDING_3"/>
    <property type="match status" value="1"/>
</dbReference>
<dbReference type="Gene3D" id="2.60.120.10">
    <property type="entry name" value="Jelly Rolls"/>
    <property type="match status" value="1"/>
</dbReference>
<dbReference type="InterPro" id="IPR012318">
    <property type="entry name" value="HTH_CRP"/>
</dbReference>
<evidence type="ECO:0000256" key="1">
    <source>
        <dbReference type="ARBA" id="ARBA00023015"/>
    </source>
</evidence>
<dbReference type="PANTHER" id="PTHR24567:SF68">
    <property type="entry name" value="DNA-BINDING TRANSCRIPTIONAL DUAL REGULATOR CRP"/>
    <property type="match status" value="1"/>
</dbReference>
<accession>A0A0B0HB98</accession>
<dbReference type="SUPFAM" id="SSF51206">
    <property type="entry name" value="cAMP-binding domain-like"/>
    <property type="match status" value="1"/>
</dbReference>
<dbReference type="AlphaFoldDB" id="A0A0B0HB98"/>
<dbReference type="OrthoDB" id="9777588at2"/>
<dbReference type="SMART" id="SM00419">
    <property type="entry name" value="HTH_CRP"/>
    <property type="match status" value="1"/>
</dbReference>
<dbReference type="InterPro" id="IPR050397">
    <property type="entry name" value="Env_Response_Regulators"/>
</dbReference>
<dbReference type="PROSITE" id="PS51063">
    <property type="entry name" value="HTH_CRP_2"/>
    <property type="match status" value="1"/>
</dbReference>
<evidence type="ECO:0000313" key="7">
    <source>
        <dbReference type="EMBL" id="OOY34879.1"/>
    </source>
</evidence>
<keyword evidence="1" id="KW-0805">Transcription regulation</keyword>
<feature type="domain" description="HTH crp-type" evidence="5">
    <location>
        <begin position="147"/>
        <end position="214"/>
    </location>
</feature>
<dbReference type="STRING" id="2340.JV46_05550"/>
<dbReference type="Pfam" id="PF13545">
    <property type="entry name" value="HTH_Crp_2"/>
    <property type="match status" value="1"/>
</dbReference>
<evidence type="ECO:0000313" key="6">
    <source>
        <dbReference type="EMBL" id="KHF25159.1"/>
    </source>
</evidence>
<dbReference type="InterPro" id="IPR000595">
    <property type="entry name" value="cNMP-bd_dom"/>
</dbReference>
<dbReference type="GeneID" id="86991958"/>
<dbReference type="GO" id="GO:0003700">
    <property type="term" value="F:DNA-binding transcription factor activity"/>
    <property type="evidence" value="ECO:0007669"/>
    <property type="project" value="TreeGrafter"/>
</dbReference>
<proteinExistence type="predicted"/>
<keyword evidence="8" id="KW-1185">Reference proteome</keyword>
<dbReference type="RefSeq" id="WP_052132212.1">
    <property type="nucleotide sequence ID" value="NZ_JRAA01000002.1"/>
</dbReference>
<dbReference type="eggNOG" id="COG0664">
    <property type="taxonomic scope" value="Bacteria"/>
</dbReference>
<dbReference type="EMBL" id="JRAA01000002">
    <property type="protein sequence ID" value="KHF25159.1"/>
    <property type="molecule type" value="Genomic_DNA"/>
</dbReference>
<keyword evidence="3" id="KW-0804">Transcription</keyword>
<dbReference type="CDD" id="cd00038">
    <property type="entry name" value="CAP_ED"/>
    <property type="match status" value="1"/>
</dbReference>
<evidence type="ECO:0000259" key="5">
    <source>
        <dbReference type="PROSITE" id="PS51063"/>
    </source>
</evidence>
<evidence type="ECO:0000256" key="2">
    <source>
        <dbReference type="ARBA" id="ARBA00023125"/>
    </source>
</evidence>
<keyword evidence="2" id="KW-0238">DNA-binding</keyword>
<sequence length="246" mass="27499">MTIEAELRNGHLFAQLDEEQLARVSQHAVRKTLDTGEFLFDQGDNADRFYYVVSGQIKLFRATPTGSEKIIEVITPGSTFAEALMFLERPLFPVGAQALTPAEVISINSVNFAAMLKESVDTCFLLLGDMSQRLRGLLREIDELSQYSAISRVAAYLLQSAPQKSDTFELPVPKQVLASRLSVKPETLSRIMKQLVQNEIIQVKGSKIEIIDRSNLKKTADACAVQQDQLQATFHYPHDPRISESE</sequence>
<evidence type="ECO:0000313" key="9">
    <source>
        <dbReference type="Proteomes" id="UP000190962"/>
    </source>
</evidence>
<dbReference type="SMART" id="SM00100">
    <property type="entry name" value="cNMP"/>
    <property type="match status" value="1"/>
</dbReference>
<dbReference type="Pfam" id="PF00027">
    <property type="entry name" value="cNMP_binding"/>
    <property type="match status" value="1"/>
</dbReference>
<name>A0A0B0HB98_SOVGS</name>
<evidence type="ECO:0000256" key="3">
    <source>
        <dbReference type="ARBA" id="ARBA00023163"/>
    </source>
</evidence>
<dbReference type="InterPro" id="IPR036388">
    <property type="entry name" value="WH-like_DNA-bd_sf"/>
</dbReference>
<dbReference type="GO" id="GO:0003677">
    <property type="term" value="F:DNA binding"/>
    <property type="evidence" value="ECO:0007669"/>
    <property type="project" value="UniProtKB-KW"/>
</dbReference>
<dbReference type="InterPro" id="IPR014710">
    <property type="entry name" value="RmlC-like_jellyroll"/>
</dbReference>
<dbReference type="InterPro" id="IPR018490">
    <property type="entry name" value="cNMP-bd_dom_sf"/>
</dbReference>
<dbReference type="EMBL" id="MPNX01000010">
    <property type="protein sequence ID" value="OOY34879.1"/>
    <property type="molecule type" value="Genomic_DNA"/>
</dbReference>
<reference evidence="7 9" key="2">
    <citation type="submission" date="2016-11" db="EMBL/GenBank/DDBJ databases">
        <title>Mixed transmission modes and dynamic genome evolution in an obligate animal-bacterial symbiosis.</title>
        <authorList>
            <person name="Russell S.L."/>
            <person name="Corbett-Detig R.B."/>
            <person name="Cavanaugh C.M."/>
        </authorList>
    </citation>
    <scope>NUCLEOTIDE SEQUENCE [LARGE SCALE GENOMIC DNA]</scope>
    <source>
        <strain evidence="7">MA-KB16</strain>
    </source>
</reference>
<evidence type="ECO:0000259" key="4">
    <source>
        <dbReference type="PROSITE" id="PS50042"/>
    </source>
</evidence>